<dbReference type="GO" id="GO:0016485">
    <property type="term" value="P:protein processing"/>
    <property type="evidence" value="ECO:0007669"/>
    <property type="project" value="TreeGrafter"/>
</dbReference>
<dbReference type="InterPro" id="IPR024079">
    <property type="entry name" value="MetalloPept_cat_dom_sf"/>
</dbReference>
<feature type="domain" description="Peptidase M13 C-terminal" evidence="1">
    <location>
        <begin position="174"/>
        <end position="370"/>
    </location>
</feature>
<dbReference type="InterPro" id="IPR000718">
    <property type="entry name" value="Peptidase_M13"/>
</dbReference>
<dbReference type="Gene3D" id="3.40.390.10">
    <property type="entry name" value="Collagenase (Catalytic Domain)"/>
    <property type="match status" value="1"/>
</dbReference>
<accession>A0AAQ4ESF3</accession>
<protein>
    <recommendedName>
        <fullName evidence="1">Peptidase M13 C-terminal domain-containing protein</fullName>
    </recommendedName>
</protein>
<dbReference type="Proteomes" id="UP001321473">
    <property type="component" value="Unassembled WGS sequence"/>
</dbReference>
<dbReference type="InterPro" id="IPR018497">
    <property type="entry name" value="Peptidase_M13_C"/>
</dbReference>
<dbReference type="PRINTS" id="PR00786">
    <property type="entry name" value="NEPRILYSIN"/>
</dbReference>
<dbReference type="PANTHER" id="PTHR11733:SF241">
    <property type="entry name" value="GH26575P-RELATED"/>
    <property type="match status" value="1"/>
</dbReference>
<organism evidence="2 3">
    <name type="scientific">Amblyomma americanum</name>
    <name type="common">Lone star tick</name>
    <dbReference type="NCBI Taxonomy" id="6943"/>
    <lineage>
        <taxon>Eukaryota</taxon>
        <taxon>Metazoa</taxon>
        <taxon>Ecdysozoa</taxon>
        <taxon>Arthropoda</taxon>
        <taxon>Chelicerata</taxon>
        <taxon>Arachnida</taxon>
        <taxon>Acari</taxon>
        <taxon>Parasitiformes</taxon>
        <taxon>Ixodida</taxon>
        <taxon>Ixodoidea</taxon>
        <taxon>Ixodidae</taxon>
        <taxon>Amblyomminae</taxon>
        <taxon>Amblyomma</taxon>
    </lineage>
</organism>
<name>A0AAQ4ESF3_AMBAM</name>
<sequence length="373" mass="41741">MNYENELINALNRHMKTGLLITGRIQDMGRKTQPHVTSDQWTNAVAKYTNGTYDGGAKIMYQEELLAALAEFLVSPSGGSDGLRCLIAWSLFRELLTYVQPRSLVTGKVPQLACYDHVRDVMELALTGGYLRSTALPDSPTDRFFDAWRQARSALAHQRWADQTRVIFDISRVNAFYELKDNAIIVAAAMLQPVFFFSDGNAAFNYGGLGDVMAHEMMHGYDVLGTQFDDSGQFNPWNTPVSQVHYVNKTLCLREFHNRVRRAKRQVPLNDTLDSENLADFVGAVTAYAAFRALSGAQPYSTLPWLNLSPEQLYFVGRCAKKCRRDDVPADARYAPNSARCNVPAMNMAAFSEAFGCGRGARMNPVPKCSFWN</sequence>
<evidence type="ECO:0000313" key="2">
    <source>
        <dbReference type="EMBL" id="KAK8777642.1"/>
    </source>
</evidence>
<keyword evidence="3" id="KW-1185">Reference proteome</keyword>
<dbReference type="GO" id="GO:0004222">
    <property type="term" value="F:metalloendopeptidase activity"/>
    <property type="evidence" value="ECO:0007669"/>
    <property type="project" value="InterPro"/>
</dbReference>
<evidence type="ECO:0000259" key="1">
    <source>
        <dbReference type="Pfam" id="PF01431"/>
    </source>
</evidence>
<dbReference type="PANTHER" id="PTHR11733">
    <property type="entry name" value="ZINC METALLOPROTEASE FAMILY M13 NEPRILYSIN-RELATED"/>
    <property type="match status" value="1"/>
</dbReference>
<dbReference type="Pfam" id="PF01431">
    <property type="entry name" value="Peptidase_M13"/>
    <property type="match status" value="1"/>
</dbReference>
<dbReference type="EMBL" id="JARKHS020011597">
    <property type="protein sequence ID" value="KAK8777642.1"/>
    <property type="molecule type" value="Genomic_DNA"/>
</dbReference>
<dbReference type="GO" id="GO:0005886">
    <property type="term" value="C:plasma membrane"/>
    <property type="evidence" value="ECO:0007669"/>
    <property type="project" value="TreeGrafter"/>
</dbReference>
<gene>
    <name evidence="2" type="ORF">V5799_029013</name>
</gene>
<dbReference type="AlphaFoldDB" id="A0AAQ4ESF3"/>
<reference evidence="2 3" key="1">
    <citation type="journal article" date="2023" name="Arcadia Sci">
        <title>De novo assembly of a long-read Amblyomma americanum tick genome.</title>
        <authorList>
            <person name="Chou S."/>
            <person name="Poskanzer K.E."/>
            <person name="Rollins M."/>
            <person name="Thuy-Boun P.S."/>
        </authorList>
    </citation>
    <scope>NUCLEOTIDE SEQUENCE [LARGE SCALE GENOMIC DNA]</scope>
    <source>
        <strain evidence="2">F_SG_1</strain>
        <tissue evidence="2">Salivary glands</tissue>
    </source>
</reference>
<comment type="caution">
    <text evidence="2">The sequence shown here is derived from an EMBL/GenBank/DDBJ whole genome shotgun (WGS) entry which is preliminary data.</text>
</comment>
<proteinExistence type="predicted"/>
<dbReference type="SUPFAM" id="SSF55486">
    <property type="entry name" value="Metalloproteases ('zincins'), catalytic domain"/>
    <property type="match status" value="1"/>
</dbReference>
<dbReference type="PROSITE" id="PS51885">
    <property type="entry name" value="NEPRILYSIN"/>
    <property type="match status" value="1"/>
</dbReference>
<evidence type="ECO:0000313" key="3">
    <source>
        <dbReference type="Proteomes" id="UP001321473"/>
    </source>
</evidence>